<evidence type="ECO:0000256" key="1">
    <source>
        <dbReference type="ARBA" id="ARBA00005500"/>
    </source>
</evidence>
<keyword evidence="4 6" id="KW-1133">Transmembrane helix</keyword>
<keyword evidence="2 6" id="KW-0812">Transmembrane</keyword>
<evidence type="ECO:0000256" key="3">
    <source>
        <dbReference type="ARBA" id="ARBA00022824"/>
    </source>
</evidence>
<evidence type="ECO:0000256" key="4">
    <source>
        <dbReference type="ARBA" id="ARBA00022989"/>
    </source>
</evidence>
<dbReference type="InterPro" id="IPR010580">
    <property type="entry name" value="ER_stress-assoc"/>
</dbReference>
<organism evidence="7 8">
    <name type="scientific">Ceratocystis fimbriata f. sp. platani</name>
    <dbReference type="NCBI Taxonomy" id="88771"/>
    <lineage>
        <taxon>Eukaryota</taxon>
        <taxon>Fungi</taxon>
        <taxon>Dikarya</taxon>
        <taxon>Ascomycota</taxon>
        <taxon>Pezizomycotina</taxon>
        <taxon>Sordariomycetes</taxon>
        <taxon>Hypocreomycetidae</taxon>
        <taxon>Microascales</taxon>
        <taxon>Ceratocystidaceae</taxon>
        <taxon>Ceratocystis</taxon>
    </lineage>
</organism>
<protein>
    <recommendedName>
        <fullName evidence="6">Stress-associated endoplasmic reticulum protein</fullName>
    </recommendedName>
</protein>
<name>A0A0F8DHT0_CERFI</name>
<gene>
    <name evidence="7" type="ORF">CFO_g2173</name>
</gene>
<keyword evidence="3 6" id="KW-0256">Endoplasmic reticulum</keyword>
<proteinExistence type="inferred from homology"/>
<dbReference type="EMBL" id="LBBL01000093">
    <property type="protein sequence ID" value="KKF95484.1"/>
    <property type="molecule type" value="Genomic_DNA"/>
</dbReference>
<evidence type="ECO:0000256" key="2">
    <source>
        <dbReference type="ARBA" id="ARBA00022692"/>
    </source>
</evidence>
<dbReference type="AlphaFoldDB" id="A0A0F8DHT0"/>
<feature type="transmembrane region" description="Helical" evidence="6">
    <location>
        <begin position="43"/>
        <end position="67"/>
    </location>
</feature>
<evidence type="ECO:0000313" key="7">
    <source>
        <dbReference type="EMBL" id="KKF95484.1"/>
    </source>
</evidence>
<evidence type="ECO:0000256" key="6">
    <source>
        <dbReference type="RuleBase" id="RU364120"/>
    </source>
</evidence>
<dbReference type="GO" id="GO:0005789">
    <property type="term" value="C:endoplasmic reticulum membrane"/>
    <property type="evidence" value="ECO:0007669"/>
    <property type="project" value="UniProtKB-SubCell"/>
</dbReference>
<keyword evidence="5 6" id="KW-0472">Membrane</keyword>
<dbReference type="OrthoDB" id="16679at2759"/>
<comment type="caution">
    <text evidence="7">The sequence shown here is derived from an EMBL/GenBank/DDBJ whole genome shotgun (WGS) entry which is preliminary data.</text>
</comment>
<dbReference type="Proteomes" id="UP000034841">
    <property type="component" value="Unassembled WGS sequence"/>
</dbReference>
<dbReference type="Pfam" id="PF06624">
    <property type="entry name" value="RAMP4"/>
    <property type="match status" value="1"/>
</dbReference>
<comment type="similarity">
    <text evidence="1 6">Belongs to the RAMP4 family.</text>
</comment>
<evidence type="ECO:0000256" key="5">
    <source>
        <dbReference type="ARBA" id="ARBA00023136"/>
    </source>
</evidence>
<reference evidence="7 8" key="1">
    <citation type="submission" date="2015-04" db="EMBL/GenBank/DDBJ databases">
        <title>Genome sequence of Ceratocystis platani, a major pathogen of plane trees.</title>
        <authorList>
            <person name="Belbahri L."/>
        </authorList>
    </citation>
    <scope>NUCLEOTIDE SEQUENCE [LARGE SCALE GENOMIC DNA]</scope>
    <source>
        <strain evidence="7 8">CFO</strain>
    </source>
</reference>
<sequence length="68" mass="7611">MKSGQTLEQRRRNAVFAKKQESRMGKSEADINKKVQEKAKPSVSPLFIALLAFVIIGGLIFELIAMFT</sequence>
<comment type="function">
    <text evidence="6">Interacts with target proteins during translocation into the lumen of the endoplasmic reticulum. Protects unfolded target proteins against degradation and facilitate correct glycosylation.</text>
</comment>
<accession>A0A0F8DHT0</accession>
<comment type="subcellular location">
    <subcellularLocation>
        <location evidence="6">Membrane</location>
        <topology evidence="6">Single-pass membrane protein</topology>
    </subcellularLocation>
    <subcellularLocation>
        <location evidence="6">Endoplasmic reticulum membrane</location>
        <topology evidence="6">Single-pass membrane protein</topology>
    </subcellularLocation>
</comment>
<evidence type="ECO:0000313" key="8">
    <source>
        <dbReference type="Proteomes" id="UP000034841"/>
    </source>
</evidence>
<keyword evidence="8" id="KW-1185">Reference proteome</keyword>